<evidence type="ECO:0000313" key="3">
    <source>
        <dbReference type="Proteomes" id="UP000233556"/>
    </source>
</evidence>
<reference evidence="3" key="1">
    <citation type="submission" date="2017-11" db="EMBL/GenBank/DDBJ databases">
        <authorList>
            <person name="Lima N.C."/>
            <person name="Parody-Merino A.M."/>
            <person name="Battley P.F."/>
            <person name="Fidler A.E."/>
            <person name="Prosdocimi F."/>
        </authorList>
    </citation>
    <scope>NUCLEOTIDE SEQUENCE [LARGE SCALE GENOMIC DNA]</scope>
</reference>
<evidence type="ECO:0000256" key="1">
    <source>
        <dbReference type="SAM" id="MobiDB-lite"/>
    </source>
</evidence>
<protein>
    <submittedName>
        <fullName evidence="2">Uncharacterized protein</fullName>
    </submittedName>
</protein>
<dbReference type="EMBL" id="KZ518955">
    <property type="protein sequence ID" value="PKU28873.1"/>
    <property type="molecule type" value="Genomic_DNA"/>
</dbReference>
<gene>
    <name evidence="2" type="ORF">llap_20822</name>
</gene>
<feature type="region of interest" description="Disordered" evidence="1">
    <location>
        <begin position="52"/>
        <end position="73"/>
    </location>
</feature>
<name>A0A2I0T500_LIMLA</name>
<evidence type="ECO:0000313" key="2">
    <source>
        <dbReference type="EMBL" id="PKU28873.1"/>
    </source>
</evidence>
<dbReference type="Proteomes" id="UP000233556">
    <property type="component" value="Unassembled WGS sequence"/>
</dbReference>
<reference evidence="3" key="2">
    <citation type="submission" date="2017-12" db="EMBL/GenBank/DDBJ databases">
        <title>Genome sequence of the Bar-tailed Godwit (Limosa lapponica baueri).</title>
        <authorList>
            <person name="Lima N.C.B."/>
            <person name="Parody-Merino A.M."/>
            <person name="Battley P.F."/>
            <person name="Fidler A.E."/>
            <person name="Prosdocimi F."/>
        </authorList>
    </citation>
    <scope>NUCLEOTIDE SEQUENCE [LARGE SCALE GENOMIC DNA]</scope>
</reference>
<feature type="compositionally biased region" description="Polar residues" evidence="1">
    <location>
        <begin position="56"/>
        <end position="70"/>
    </location>
</feature>
<proteinExistence type="predicted"/>
<dbReference type="AlphaFoldDB" id="A0A2I0T500"/>
<accession>A0A2I0T500</accession>
<organism evidence="2 3">
    <name type="scientific">Limosa lapponica baueri</name>
    <dbReference type="NCBI Taxonomy" id="1758121"/>
    <lineage>
        <taxon>Eukaryota</taxon>
        <taxon>Metazoa</taxon>
        <taxon>Chordata</taxon>
        <taxon>Craniata</taxon>
        <taxon>Vertebrata</taxon>
        <taxon>Euteleostomi</taxon>
        <taxon>Archelosauria</taxon>
        <taxon>Archosauria</taxon>
        <taxon>Dinosauria</taxon>
        <taxon>Saurischia</taxon>
        <taxon>Theropoda</taxon>
        <taxon>Coelurosauria</taxon>
        <taxon>Aves</taxon>
        <taxon>Neognathae</taxon>
        <taxon>Neoaves</taxon>
        <taxon>Charadriiformes</taxon>
        <taxon>Scolopacidae</taxon>
        <taxon>Limosa</taxon>
    </lineage>
</organism>
<keyword evidence="3" id="KW-1185">Reference proteome</keyword>
<sequence length="120" mass="13438">MLSNCNIAATQILNISHSKERKKKKKTKTRALVMDIEEFIFTGQNSELHSQKGKNWMSQSDLGSTSQFETSADVGTEMTNTSWGQFQSGLSWQEILLLSQGISMKNRGMRPLSPEVLVIS</sequence>